<reference evidence="3" key="1">
    <citation type="submission" date="2022-11" db="UniProtKB">
        <authorList>
            <consortium name="WormBaseParasite"/>
        </authorList>
    </citation>
    <scope>IDENTIFICATION</scope>
</reference>
<organism evidence="2 3">
    <name type="scientific">Meloidogyne incognita</name>
    <name type="common">Southern root-knot nematode worm</name>
    <name type="synonym">Oxyuris incognita</name>
    <dbReference type="NCBI Taxonomy" id="6306"/>
    <lineage>
        <taxon>Eukaryota</taxon>
        <taxon>Metazoa</taxon>
        <taxon>Ecdysozoa</taxon>
        <taxon>Nematoda</taxon>
        <taxon>Chromadorea</taxon>
        <taxon>Rhabditida</taxon>
        <taxon>Tylenchina</taxon>
        <taxon>Tylenchomorpha</taxon>
        <taxon>Tylenchoidea</taxon>
        <taxon>Meloidogynidae</taxon>
        <taxon>Meloidogyninae</taxon>
        <taxon>Meloidogyne</taxon>
        <taxon>Meloidogyne incognita group</taxon>
    </lineage>
</organism>
<evidence type="ECO:0000313" key="3">
    <source>
        <dbReference type="WBParaSite" id="Minc3s00132g05621"/>
    </source>
</evidence>
<name>A0A914KY53_MELIC</name>
<dbReference type="WBParaSite" id="Minc3s00132g05621">
    <property type="protein sequence ID" value="Minc3s00132g05621"/>
    <property type="gene ID" value="Minc3s00132g05621"/>
</dbReference>
<accession>A0A914KY53</accession>
<evidence type="ECO:0000256" key="1">
    <source>
        <dbReference type="SAM" id="MobiDB-lite"/>
    </source>
</evidence>
<protein>
    <submittedName>
        <fullName evidence="3">Uncharacterized protein</fullName>
    </submittedName>
</protein>
<evidence type="ECO:0000313" key="2">
    <source>
        <dbReference type="Proteomes" id="UP000887563"/>
    </source>
</evidence>
<dbReference type="Proteomes" id="UP000887563">
    <property type="component" value="Unplaced"/>
</dbReference>
<dbReference type="AlphaFoldDB" id="A0A914KY53"/>
<keyword evidence="2" id="KW-1185">Reference proteome</keyword>
<feature type="region of interest" description="Disordered" evidence="1">
    <location>
        <begin position="118"/>
        <end position="137"/>
    </location>
</feature>
<proteinExistence type="predicted"/>
<sequence length="186" mass="21955">MDISDNYFFSETEKIDVIIDSTNEQNLEGKENLEEPNLDEIELMEERCSGLWNQIKDANVLNGSEFSKLSMSKFKLDAELLSREVQWFSVRFPTFSTNIQLRLDCVYQALSELQHKKENEKTFEEEEEQEENNSSNSVMASKFRKWLCRQELDLARIRQKIPFSRNSLSSLQDLELEQKVSENVFY</sequence>